<evidence type="ECO:0000313" key="2">
    <source>
        <dbReference type="EMBL" id="AWB47312.1"/>
    </source>
</evidence>
<accession>A0A2S0UHL9</accession>
<keyword evidence="1" id="KW-0472">Membrane</keyword>
<feature type="transmembrane region" description="Helical" evidence="1">
    <location>
        <begin position="27"/>
        <end position="46"/>
    </location>
</feature>
<reference evidence="2 3" key="1">
    <citation type="submission" date="2018-04" db="EMBL/GenBank/DDBJ databases">
        <title>Genome sequencing of Gemmobacter.</title>
        <authorList>
            <person name="Yi H."/>
            <person name="Baek M.-G."/>
        </authorList>
    </citation>
    <scope>NUCLEOTIDE SEQUENCE [LARGE SCALE GENOMIC DNA]</scope>
    <source>
        <strain evidence="2 3">HYN0069</strain>
    </source>
</reference>
<keyword evidence="1" id="KW-1133">Transmembrane helix</keyword>
<dbReference type="EMBL" id="CP028918">
    <property type="protein sequence ID" value="AWB47312.1"/>
    <property type="molecule type" value="Genomic_DNA"/>
</dbReference>
<evidence type="ECO:0000313" key="3">
    <source>
        <dbReference type="Proteomes" id="UP000244496"/>
    </source>
</evidence>
<proteinExistence type="predicted"/>
<name>A0A2S0UHL9_9RHOB</name>
<keyword evidence="3" id="KW-1185">Reference proteome</keyword>
<keyword evidence="1" id="KW-0812">Transmembrane</keyword>
<organism evidence="2 3">
    <name type="scientific">Paragemmobacter aquarius</name>
    <dbReference type="NCBI Taxonomy" id="2169400"/>
    <lineage>
        <taxon>Bacteria</taxon>
        <taxon>Pseudomonadati</taxon>
        <taxon>Pseudomonadota</taxon>
        <taxon>Alphaproteobacteria</taxon>
        <taxon>Rhodobacterales</taxon>
        <taxon>Paracoccaceae</taxon>
        <taxon>Paragemmobacter</taxon>
    </lineage>
</organism>
<gene>
    <name evidence="2" type="ORF">HYN69_01245</name>
</gene>
<dbReference type="KEGG" id="geh:HYN69_01245"/>
<feature type="transmembrane region" description="Helical" evidence="1">
    <location>
        <begin position="95"/>
        <end position="115"/>
    </location>
</feature>
<dbReference type="Proteomes" id="UP000244496">
    <property type="component" value="Chromosome"/>
</dbReference>
<protein>
    <submittedName>
        <fullName evidence="2">Uncharacterized protein</fullName>
    </submittedName>
</protein>
<feature type="transmembrane region" description="Helical" evidence="1">
    <location>
        <begin position="53"/>
        <end position="75"/>
    </location>
</feature>
<sequence length="124" mass="13283">MAGLPVLLVGASAALRAVLEAVRPDRSVGFLAACVVAAVVLVAVAFRMRAGRAAWVPFAAVAVVAWFLLCLLAAFATWQSAPDVVLVRITIFTDLIVPVLCMVLLTGGLRGWWWLRRRAIRSGL</sequence>
<dbReference type="AlphaFoldDB" id="A0A2S0UHL9"/>
<evidence type="ECO:0000256" key="1">
    <source>
        <dbReference type="SAM" id="Phobius"/>
    </source>
</evidence>